<keyword evidence="3" id="KW-0121">Carboxypeptidase</keyword>
<name>A0ABW4KNK7_9BACI</name>
<evidence type="ECO:0000256" key="5">
    <source>
        <dbReference type="ARBA" id="ARBA00022676"/>
    </source>
</evidence>
<dbReference type="Pfam" id="PF00912">
    <property type="entry name" value="Transgly"/>
    <property type="match status" value="1"/>
</dbReference>
<dbReference type="InterPro" id="IPR036950">
    <property type="entry name" value="PBP_transglycosylase"/>
</dbReference>
<keyword evidence="8" id="KW-0133">Cell shape</keyword>
<evidence type="ECO:0000256" key="6">
    <source>
        <dbReference type="ARBA" id="ARBA00022679"/>
    </source>
</evidence>
<evidence type="ECO:0000256" key="15">
    <source>
        <dbReference type="SAM" id="Phobius"/>
    </source>
</evidence>
<evidence type="ECO:0000256" key="4">
    <source>
        <dbReference type="ARBA" id="ARBA00022670"/>
    </source>
</evidence>
<evidence type="ECO:0000256" key="3">
    <source>
        <dbReference type="ARBA" id="ARBA00022645"/>
    </source>
</evidence>
<evidence type="ECO:0000256" key="1">
    <source>
        <dbReference type="ARBA" id="ARBA00004236"/>
    </source>
</evidence>
<dbReference type="SUPFAM" id="SSF56601">
    <property type="entry name" value="beta-lactamase/transpeptidase-like"/>
    <property type="match status" value="1"/>
</dbReference>
<keyword evidence="19" id="KW-1185">Reference proteome</keyword>
<evidence type="ECO:0000259" key="16">
    <source>
        <dbReference type="Pfam" id="PF00905"/>
    </source>
</evidence>
<dbReference type="EC" id="2.4.-.-" evidence="18"/>
<dbReference type="PANTHER" id="PTHR32282">
    <property type="entry name" value="BINDING PROTEIN TRANSPEPTIDASE, PUTATIVE-RELATED"/>
    <property type="match status" value="1"/>
</dbReference>
<sequence length="683" mass="75830">METVTGTKRKWRALRMISVLSILAAGAAAVLLLSFWLWIKILGPPPLSIPQSTLYYASDGSVIGESNSGEKRYWVSLNEVPSHMKEAIIAIEDRTFYHHYGFDIKRIGGAVAANIKAMGKVQGASTITQQYARNLFLTLEKTWSRKIVEAFYTIRLEANYEKDDILEGYINTISFGHGAHGIEAASQFYFGKSAKDLSLAEASLLAGVPKGPGIYSPLVSEEKAKSRQKLVLRAMEETGVISKAEAEAAEQEKLTFIGKHPHHQAEIAPYFYDTVKKELKEKAGIDERIIALGGLRVYTSLDPAQQEIAEQVISETISASSGIQAGFAAMDPETGYVTALVGGRNYRESPFNRATQAVRQPGSTIKPLLYYAALEQGFTPSTMLRSEPTTFRFDNGQADYTPHNYNNQYANEEITMAQALALSDNIYAVKTHLFLGQDTLSDMARRLGFTTKMKEVPSLALGTSGVKVIDLLNAYSIIANGGKKVEPVFIRRVEDSRGKVIYESPKSREQVLDPGLSFVLSHMMTGMFDKKLNGYAAVTGASVINQMSREYAGKSGSTNSDSWMAGFTPKMASVVWTGYDKGKEITLTEEKLYAKNIWIRFMERALEKQDEKGHAFSPPSNVIAVPVDPANGKKATNSCPVFRLTYFVKGTEPKEFCTDHTHEHQKDSSDQKEKKKRWWQRIF</sequence>
<dbReference type="InterPro" id="IPR001264">
    <property type="entry name" value="Glyco_trans_51"/>
</dbReference>
<comment type="caution">
    <text evidence="18">The sequence shown here is derived from an EMBL/GenBank/DDBJ whole genome shotgun (WGS) entry which is preliminary data.</text>
</comment>
<dbReference type="Gene3D" id="3.40.710.10">
    <property type="entry name" value="DD-peptidase/beta-lactamase superfamily"/>
    <property type="match status" value="1"/>
</dbReference>
<keyword evidence="15" id="KW-0812">Transmembrane</keyword>
<evidence type="ECO:0000256" key="2">
    <source>
        <dbReference type="ARBA" id="ARBA00022475"/>
    </source>
</evidence>
<reference evidence="19" key="1">
    <citation type="journal article" date="2019" name="Int. J. Syst. Evol. Microbiol.">
        <title>The Global Catalogue of Microorganisms (GCM) 10K type strain sequencing project: providing services to taxonomists for standard genome sequencing and annotation.</title>
        <authorList>
            <consortium name="The Broad Institute Genomics Platform"/>
            <consortium name="The Broad Institute Genome Sequencing Center for Infectious Disease"/>
            <person name="Wu L."/>
            <person name="Ma J."/>
        </authorList>
    </citation>
    <scope>NUCLEOTIDE SEQUENCE [LARGE SCALE GENOMIC DNA]</scope>
    <source>
        <strain evidence="19">CGMCC 1.12295</strain>
    </source>
</reference>
<comment type="catalytic activity">
    <reaction evidence="14">
        <text>[GlcNAc-(1-&gt;4)-Mur2Ac(oyl-L-Ala-gamma-D-Glu-L-Lys-D-Ala-D-Ala)](n)-di-trans,octa-cis-undecaprenyl diphosphate + beta-D-GlcNAc-(1-&gt;4)-Mur2Ac(oyl-L-Ala-gamma-D-Glu-L-Lys-D-Ala-D-Ala)-di-trans,octa-cis-undecaprenyl diphosphate = [GlcNAc-(1-&gt;4)-Mur2Ac(oyl-L-Ala-gamma-D-Glu-L-Lys-D-Ala-D-Ala)](n+1)-di-trans,octa-cis-undecaprenyl diphosphate + di-trans,octa-cis-undecaprenyl diphosphate + H(+)</text>
        <dbReference type="Rhea" id="RHEA:23708"/>
        <dbReference type="Rhea" id="RHEA-COMP:9602"/>
        <dbReference type="Rhea" id="RHEA-COMP:9603"/>
        <dbReference type="ChEBI" id="CHEBI:15378"/>
        <dbReference type="ChEBI" id="CHEBI:58405"/>
        <dbReference type="ChEBI" id="CHEBI:60033"/>
        <dbReference type="ChEBI" id="CHEBI:78435"/>
        <dbReference type="EC" id="2.4.99.28"/>
    </reaction>
</comment>
<gene>
    <name evidence="18" type="ORF">ACFSCZ_18680</name>
</gene>
<keyword evidence="11" id="KW-0511">Multifunctional enzyme</keyword>
<evidence type="ECO:0000256" key="13">
    <source>
        <dbReference type="ARBA" id="ARBA00034000"/>
    </source>
</evidence>
<accession>A0ABW4KNK7</accession>
<dbReference type="RefSeq" id="WP_380776346.1">
    <property type="nucleotide sequence ID" value="NZ_JBHUEO010000116.1"/>
</dbReference>
<keyword evidence="12" id="KW-0961">Cell wall biogenesis/degradation</keyword>
<dbReference type="Pfam" id="PF00905">
    <property type="entry name" value="Transpeptidase"/>
    <property type="match status" value="1"/>
</dbReference>
<evidence type="ECO:0000256" key="10">
    <source>
        <dbReference type="ARBA" id="ARBA00023136"/>
    </source>
</evidence>
<keyword evidence="2" id="KW-1003">Cell membrane</keyword>
<feature type="domain" description="Glycosyl transferase family 51" evidence="17">
    <location>
        <begin position="60"/>
        <end position="235"/>
    </location>
</feature>
<evidence type="ECO:0000313" key="19">
    <source>
        <dbReference type="Proteomes" id="UP001597301"/>
    </source>
</evidence>
<evidence type="ECO:0000313" key="18">
    <source>
        <dbReference type="EMBL" id="MFD1708702.1"/>
    </source>
</evidence>
<evidence type="ECO:0000256" key="8">
    <source>
        <dbReference type="ARBA" id="ARBA00022960"/>
    </source>
</evidence>
<keyword evidence="10 15" id="KW-0472">Membrane</keyword>
<comment type="subcellular location">
    <subcellularLocation>
        <location evidence="1">Cell membrane</location>
    </subcellularLocation>
</comment>
<evidence type="ECO:0000256" key="7">
    <source>
        <dbReference type="ARBA" id="ARBA00022801"/>
    </source>
</evidence>
<feature type="transmembrane region" description="Helical" evidence="15">
    <location>
        <begin position="17"/>
        <end position="39"/>
    </location>
</feature>
<keyword evidence="6 18" id="KW-0808">Transferase</keyword>
<dbReference type="NCBIfam" id="TIGR02074">
    <property type="entry name" value="PBP_1a_fam"/>
    <property type="match status" value="1"/>
</dbReference>
<evidence type="ECO:0000256" key="12">
    <source>
        <dbReference type="ARBA" id="ARBA00023316"/>
    </source>
</evidence>
<keyword evidence="7" id="KW-0378">Hydrolase</keyword>
<dbReference type="InterPro" id="IPR001460">
    <property type="entry name" value="PCN-bd_Tpept"/>
</dbReference>
<evidence type="ECO:0000256" key="11">
    <source>
        <dbReference type="ARBA" id="ARBA00023268"/>
    </source>
</evidence>
<evidence type="ECO:0000259" key="17">
    <source>
        <dbReference type="Pfam" id="PF00912"/>
    </source>
</evidence>
<dbReference type="Gene3D" id="1.10.3810.10">
    <property type="entry name" value="Biosynthetic peptidoglycan transglycosylase-like"/>
    <property type="match status" value="1"/>
</dbReference>
<comment type="catalytic activity">
    <reaction evidence="13">
        <text>Preferential cleavage: (Ac)2-L-Lys-D-Ala-|-D-Ala. Also transpeptidation of peptidyl-alanyl moieties that are N-acyl substituents of D-alanine.</text>
        <dbReference type="EC" id="3.4.16.4"/>
    </reaction>
</comment>
<proteinExistence type="predicted"/>
<dbReference type="GO" id="GO:0016757">
    <property type="term" value="F:glycosyltransferase activity"/>
    <property type="evidence" value="ECO:0007669"/>
    <property type="project" value="UniProtKB-KW"/>
</dbReference>
<keyword evidence="9" id="KW-0573">Peptidoglycan synthesis</keyword>
<dbReference type="EMBL" id="JBHUEO010000116">
    <property type="protein sequence ID" value="MFD1708702.1"/>
    <property type="molecule type" value="Genomic_DNA"/>
</dbReference>
<dbReference type="SUPFAM" id="SSF53955">
    <property type="entry name" value="Lysozyme-like"/>
    <property type="match status" value="1"/>
</dbReference>
<feature type="domain" description="Penicillin-binding protein transpeptidase" evidence="16">
    <location>
        <begin position="327"/>
        <end position="571"/>
    </location>
</feature>
<keyword evidence="5 18" id="KW-0328">Glycosyltransferase</keyword>
<protein>
    <submittedName>
        <fullName evidence="18">Transglycosylase domain-containing protein</fullName>
        <ecNumber evidence="18">2.4.-.-</ecNumber>
    </submittedName>
</protein>
<dbReference type="PANTHER" id="PTHR32282:SF11">
    <property type="entry name" value="PENICILLIN-BINDING PROTEIN 1B"/>
    <property type="match status" value="1"/>
</dbReference>
<evidence type="ECO:0000256" key="14">
    <source>
        <dbReference type="ARBA" id="ARBA00049902"/>
    </source>
</evidence>
<dbReference type="InterPro" id="IPR023346">
    <property type="entry name" value="Lysozyme-like_dom_sf"/>
</dbReference>
<dbReference type="InterPro" id="IPR050396">
    <property type="entry name" value="Glycosyltr_51/Transpeptidase"/>
</dbReference>
<keyword evidence="15" id="KW-1133">Transmembrane helix</keyword>
<dbReference type="InterPro" id="IPR012338">
    <property type="entry name" value="Beta-lactam/transpept-like"/>
</dbReference>
<keyword evidence="4" id="KW-0645">Protease</keyword>
<organism evidence="18 19">
    <name type="scientific">Siminovitchia sediminis</name>
    <dbReference type="NCBI Taxonomy" id="1274353"/>
    <lineage>
        <taxon>Bacteria</taxon>
        <taxon>Bacillati</taxon>
        <taxon>Bacillota</taxon>
        <taxon>Bacilli</taxon>
        <taxon>Bacillales</taxon>
        <taxon>Bacillaceae</taxon>
        <taxon>Siminovitchia</taxon>
    </lineage>
</organism>
<dbReference type="Proteomes" id="UP001597301">
    <property type="component" value="Unassembled WGS sequence"/>
</dbReference>
<evidence type="ECO:0000256" key="9">
    <source>
        <dbReference type="ARBA" id="ARBA00022984"/>
    </source>
</evidence>